<dbReference type="InterPro" id="IPR035965">
    <property type="entry name" value="PAS-like_dom_sf"/>
</dbReference>
<comment type="catalytic activity">
    <reaction evidence="2">
        <text>2 GTP = 3',3'-c-di-GMP + 2 diphosphate</text>
        <dbReference type="Rhea" id="RHEA:24898"/>
        <dbReference type="ChEBI" id="CHEBI:33019"/>
        <dbReference type="ChEBI" id="CHEBI:37565"/>
        <dbReference type="ChEBI" id="CHEBI:58805"/>
        <dbReference type="EC" id="2.7.7.65"/>
    </reaction>
</comment>
<name>A0ABT9GYG9_9GAMM</name>
<dbReference type="InterPro" id="IPR000160">
    <property type="entry name" value="GGDEF_dom"/>
</dbReference>
<evidence type="ECO:0000313" key="5">
    <source>
        <dbReference type="Proteomes" id="UP001231616"/>
    </source>
</evidence>
<dbReference type="Proteomes" id="UP001231616">
    <property type="component" value="Unassembled WGS sequence"/>
</dbReference>
<dbReference type="Pfam" id="PF12860">
    <property type="entry name" value="PAS_7"/>
    <property type="match status" value="1"/>
</dbReference>
<reference evidence="4 5" key="1">
    <citation type="submission" date="2023-08" db="EMBL/GenBank/DDBJ databases">
        <authorList>
            <person name="Joshi A."/>
            <person name="Thite S."/>
        </authorList>
    </citation>
    <scope>NUCLEOTIDE SEQUENCE [LARGE SCALE GENOMIC DNA]</scope>
    <source>
        <strain evidence="4 5">AC40</strain>
    </source>
</reference>
<gene>
    <name evidence="4" type="ORF">Q3O60_07900</name>
</gene>
<evidence type="ECO:0000313" key="4">
    <source>
        <dbReference type="EMBL" id="MDP4536106.1"/>
    </source>
</evidence>
<dbReference type="InterPro" id="IPR029787">
    <property type="entry name" value="Nucleotide_cyclase"/>
</dbReference>
<dbReference type="RefSeq" id="WP_305893372.1">
    <property type="nucleotide sequence ID" value="NZ_JAUZVZ010000009.1"/>
</dbReference>
<keyword evidence="4" id="KW-0548">Nucleotidyltransferase</keyword>
<keyword evidence="5" id="KW-1185">Reference proteome</keyword>
<comment type="caution">
    <text evidence="4">The sequence shown here is derived from an EMBL/GenBank/DDBJ whole genome shotgun (WGS) entry which is preliminary data.</text>
</comment>
<proteinExistence type="predicted"/>
<dbReference type="CDD" id="cd01949">
    <property type="entry name" value="GGDEF"/>
    <property type="match status" value="1"/>
</dbReference>
<dbReference type="SUPFAM" id="SSF55785">
    <property type="entry name" value="PYP-like sensor domain (PAS domain)"/>
    <property type="match status" value="1"/>
</dbReference>
<organism evidence="4 5">
    <name type="scientific">Alkalimonas collagenimarina</name>
    <dbReference type="NCBI Taxonomy" id="400390"/>
    <lineage>
        <taxon>Bacteria</taxon>
        <taxon>Pseudomonadati</taxon>
        <taxon>Pseudomonadota</taxon>
        <taxon>Gammaproteobacteria</taxon>
        <taxon>Alkalimonas</taxon>
    </lineage>
</organism>
<dbReference type="InterPro" id="IPR043128">
    <property type="entry name" value="Rev_trsase/Diguanyl_cyclase"/>
</dbReference>
<dbReference type="GO" id="GO:0052621">
    <property type="term" value="F:diguanylate cyclase activity"/>
    <property type="evidence" value="ECO:0007669"/>
    <property type="project" value="UniProtKB-EC"/>
</dbReference>
<dbReference type="SUPFAM" id="SSF55073">
    <property type="entry name" value="Nucleotide cyclase"/>
    <property type="match status" value="1"/>
</dbReference>
<evidence type="ECO:0000256" key="2">
    <source>
        <dbReference type="ARBA" id="ARBA00034247"/>
    </source>
</evidence>
<keyword evidence="4" id="KW-0808">Transferase</keyword>
<dbReference type="PANTHER" id="PTHR45138:SF9">
    <property type="entry name" value="DIGUANYLATE CYCLASE DGCM-RELATED"/>
    <property type="match status" value="1"/>
</dbReference>
<dbReference type="PROSITE" id="PS50887">
    <property type="entry name" value="GGDEF"/>
    <property type="match status" value="1"/>
</dbReference>
<dbReference type="Gene3D" id="3.30.70.270">
    <property type="match status" value="1"/>
</dbReference>
<sequence>MHKVLVDFLYSSGDGYGIFNTDDQLVYANPALGDIFSIPIEQLVGMGFDAIIRYCHQQHKGLKIETDDLENWLLYAAQRRRSVPFRIFEADTMDGRWFLMSEQCNAEGAILLHAKEITVQKQLQQALQVAEQQLRHLANTDELTKIANRRSFTEQAERVLLHQDRTDATCSMLMLDIDHFKQLNDEHGHLAGDLALQFLTRQIKQHLREYDLFARYGGEEFVVLLTDIPAEEALQVAERIHRQLAENPFQFKAHKMAIEVSIGVAEHKQSESLAVLLQRSDQALYQAKAQGRNCSVVAKPIVV</sequence>
<dbReference type="EMBL" id="JAUZVZ010000009">
    <property type="protein sequence ID" value="MDP4536106.1"/>
    <property type="molecule type" value="Genomic_DNA"/>
</dbReference>
<dbReference type="InterPro" id="IPR050469">
    <property type="entry name" value="Diguanylate_Cyclase"/>
</dbReference>
<dbReference type="EC" id="2.7.7.65" evidence="1"/>
<dbReference type="Pfam" id="PF00990">
    <property type="entry name" value="GGDEF"/>
    <property type="match status" value="1"/>
</dbReference>
<dbReference type="PANTHER" id="PTHR45138">
    <property type="entry name" value="REGULATORY COMPONENTS OF SENSORY TRANSDUCTION SYSTEM"/>
    <property type="match status" value="1"/>
</dbReference>
<dbReference type="SMART" id="SM00267">
    <property type="entry name" value="GGDEF"/>
    <property type="match status" value="1"/>
</dbReference>
<dbReference type="Gene3D" id="3.30.450.20">
    <property type="entry name" value="PAS domain"/>
    <property type="match status" value="1"/>
</dbReference>
<accession>A0ABT9GYG9</accession>
<feature type="domain" description="GGDEF" evidence="3">
    <location>
        <begin position="168"/>
        <end position="300"/>
    </location>
</feature>
<evidence type="ECO:0000259" key="3">
    <source>
        <dbReference type="PROSITE" id="PS50887"/>
    </source>
</evidence>
<evidence type="ECO:0000256" key="1">
    <source>
        <dbReference type="ARBA" id="ARBA00012528"/>
    </source>
</evidence>
<protein>
    <recommendedName>
        <fullName evidence="1">diguanylate cyclase</fullName>
        <ecNumber evidence="1">2.7.7.65</ecNumber>
    </recommendedName>
</protein>
<dbReference type="NCBIfam" id="TIGR00254">
    <property type="entry name" value="GGDEF"/>
    <property type="match status" value="1"/>
</dbReference>